<evidence type="ECO:0000313" key="2">
    <source>
        <dbReference type="EMBL" id="TDV24228.1"/>
    </source>
</evidence>
<feature type="transmembrane region" description="Helical" evidence="1">
    <location>
        <begin position="36"/>
        <end position="58"/>
    </location>
</feature>
<evidence type="ECO:0000313" key="3">
    <source>
        <dbReference type="Proteomes" id="UP000295757"/>
    </source>
</evidence>
<dbReference type="RefSeq" id="WP_134110337.1">
    <property type="nucleotide sequence ID" value="NZ_SOCN01000001.1"/>
</dbReference>
<keyword evidence="1" id="KW-1133">Transmembrane helix</keyword>
<name>A0A4R7UCR6_9BACT</name>
<gene>
    <name evidence="2" type="ORF">BCF59_0180</name>
</gene>
<keyword evidence="1" id="KW-0472">Membrane</keyword>
<dbReference type="AlphaFoldDB" id="A0A4R7UCR6"/>
<dbReference type="EMBL" id="SOCN01000001">
    <property type="protein sequence ID" value="TDV24228.1"/>
    <property type="molecule type" value="Genomic_DNA"/>
</dbReference>
<reference evidence="2 3" key="1">
    <citation type="submission" date="2019-03" db="EMBL/GenBank/DDBJ databases">
        <title>Genomic Encyclopedia of Archaeal and Bacterial Type Strains, Phase II (KMG-II): from individual species to whole genera.</title>
        <authorList>
            <person name="Goeker M."/>
        </authorList>
    </citation>
    <scope>NUCLEOTIDE SEQUENCE [LARGE SCALE GENOMIC DNA]</scope>
    <source>
        <strain evidence="2 3">ATCC 35214</strain>
    </source>
</reference>
<dbReference type="NCBIfam" id="NF045833">
    <property type="entry name" value="P80_membrane"/>
    <property type="match status" value="1"/>
</dbReference>
<keyword evidence="1" id="KW-0812">Transmembrane</keyword>
<comment type="caution">
    <text evidence="2">The sequence shown here is derived from an EMBL/GenBank/DDBJ whole genome shotgun (WGS) entry which is preliminary data.</text>
</comment>
<protein>
    <recommendedName>
        <fullName evidence="4">Membrane protein P80</fullName>
    </recommendedName>
</protein>
<accession>A0A4R7UCR6</accession>
<proteinExistence type="predicted"/>
<sequence>MAKRKKTFFEKLTELNDSYEDRQKKLKTNRRKRNRINIAILSALGVCVVAGISIPLAINTTKVNYIQPKSDNEVILEQRDNDKVVNKVNVGEITKLLSDPNHLTNQKIDDLYRRAIFYFYNEEVKASKQYQNLYNNSLSNDESLKSDIELKSLNKIRLEKRQILNDDRNNIEKNYPYDTFETTWNKKLQSDEYGHSKNIDEAVEYLTFKEVENEAKRRFSIEAKVVDLKDIKRNATRDIDATDENGNPIKDASGNQKILFKQGENVLPYYQENKTYFIDSKQPNKAVIFTTKSYVADLKDPSTIIAKYFSKNNINIATTVLLPGVVNNDLTLPFSFDKDNAKEKLINILKYTVTKNTDSNVTFSQNIDFLKNISDAVYNTTLQSNETLDRFNRRKRRFEFYLNNLTLTKPETLATNGIQSYDDMLNQNVDLALAAQSSTLFETQTTKLPEIDLNEIFKLPSGINPERETIIQSKLQQAQTLVTKNNPNDGRKITNLIEEVNKNIEILINSMTAQQFSDYVRARFNDNFNVVVHSTDKYLSFAYRVKNKPDFLIIPTEKGLMLYKNQEITSLDQFKTFIKTDLENLLLGNNTNFKITDKLSLNPNKEQLLVAALSDQGFVNELLKTTNPFSPSKQTENFKQSDLDAIKENVLAMSEGSVQTKFISDIEKVNKWIKDTYNKKNSLNIAFDKTDAKLKIAYFDKSNQQFTYSSNNAFDLIQNTLRSQLQKGEK</sequence>
<dbReference type="OrthoDB" id="393362at2"/>
<evidence type="ECO:0000256" key="1">
    <source>
        <dbReference type="SAM" id="Phobius"/>
    </source>
</evidence>
<dbReference type="Proteomes" id="UP000295757">
    <property type="component" value="Unassembled WGS sequence"/>
</dbReference>
<keyword evidence="3" id="KW-1185">Reference proteome</keyword>
<evidence type="ECO:0008006" key="4">
    <source>
        <dbReference type="Google" id="ProtNLM"/>
    </source>
</evidence>
<organism evidence="2 3">
    <name type="scientific">Mycoplasmopsis mustelae</name>
    <dbReference type="NCBI Taxonomy" id="171289"/>
    <lineage>
        <taxon>Bacteria</taxon>
        <taxon>Bacillati</taxon>
        <taxon>Mycoplasmatota</taxon>
        <taxon>Mycoplasmoidales</taxon>
        <taxon>Metamycoplasmataceae</taxon>
        <taxon>Mycoplasmopsis</taxon>
    </lineage>
</organism>